<accession>A0A8H6XZN2</accession>
<dbReference type="PANTHER" id="PTHR48081">
    <property type="entry name" value="AB HYDROLASE SUPERFAMILY PROTEIN C4A8.06C"/>
    <property type="match status" value="1"/>
</dbReference>
<keyword evidence="1 3" id="KW-0378">Hydrolase</keyword>
<dbReference type="Proteomes" id="UP000623467">
    <property type="component" value="Unassembled WGS sequence"/>
</dbReference>
<proteinExistence type="predicted"/>
<gene>
    <name evidence="3" type="ORF">MSAN_01722100</name>
</gene>
<dbReference type="PANTHER" id="PTHR48081:SF8">
    <property type="entry name" value="ALPHA_BETA HYDROLASE FOLD-3 DOMAIN-CONTAINING PROTEIN-RELATED"/>
    <property type="match status" value="1"/>
</dbReference>
<sequence length="349" mass="38862">MNPSAKVPRLPFFTRLKYALLAFVLQNFRVKPKVFFRAWKYYLSPPKIRPDIVKTYACRPHLPIRIFFPRSSKPTSNLPALFTIHGGGFVVGEPTHNESWNRTFADTHGMIVVALNYAKAPGSPFPGPVYDIEVLFVSALADPSIPIDPACVALAGWSTGGNLAVAASQLETVRPHLRALVPLYPVLDLGLDVAIKAQLRRYKTSLGGFRARAEDLLLEMTALFKWCYEPVGQEYRDPLLSPLYAAREALPKHVFVIGCELDLFRARSLAVRVETGRPGRARFHFEAKTADGGTYRWLLVPDAVHGFDGPYINEIAHDSEMTEDGLVLKRGKVIVMIGQWLLAGPLKKA</sequence>
<evidence type="ECO:0000313" key="3">
    <source>
        <dbReference type="EMBL" id="KAF7349326.1"/>
    </source>
</evidence>
<dbReference type="Gene3D" id="3.40.50.1820">
    <property type="entry name" value="alpha/beta hydrolase"/>
    <property type="match status" value="1"/>
</dbReference>
<keyword evidence="4" id="KW-1185">Reference proteome</keyword>
<dbReference type="InterPro" id="IPR029058">
    <property type="entry name" value="AB_hydrolase_fold"/>
</dbReference>
<dbReference type="InterPro" id="IPR013094">
    <property type="entry name" value="AB_hydrolase_3"/>
</dbReference>
<dbReference type="AlphaFoldDB" id="A0A8H6XZN2"/>
<feature type="domain" description="Alpha/beta hydrolase fold-3" evidence="2">
    <location>
        <begin position="82"/>
        <end position="271"/>
    </location>
</feature>
<dbReference type="SUPFAM" id="SSF53474">
    <property type="entry name" value="alpha/beta-Hydrolases"/>
    <property type="match status" value="1"/>
</dbReference>
<protein>
    <submittedName>
        <fullName evidence="3">Alpha beta hydrolase fold protein</fullName>
    </submittedName>
</protein>
<dbReference type="GO" id="GO:0016787">
    <property type="term" value="F:hydrolase activity"/>
    <property type="evidence" value="ECO:0007669"/>
    <property type="project" value="UniProtKB-KW"/>
</dbReference>
<evidence type="ECO:0000256" key="1">
    <source>
        <dbReference type="ARBA" id="ARBA00022801"/>
    </source>
</evidence>
<name>A0A8H6XZN2_9AGAR</name>
<reference evidence="3" key="1">
    <citation type="submission" date="2020-05" db="EMBL/GenBank/DDBJ databases">
        <title>Mycena genomes resolve the evolution of fungal bioluminescence.</title>
        <authorList>
            <person name="Tsai I.J."/>
        </authorList>
    </citation>
    <scope>NUCLEOTIDE SEQUENCE</scope>
    <source>
        <strain evidence="3">160909Yilan</strain>
    </source>
</reference>
<comment type="caution">
    <text evidence="3">The sequence shown here is derived from an EMBL/GenBank/DDBJ whole genome shotgun (WGS) entry which is preliminary data.</text>
</comment>
<dbReference type="Pfam" id="PF07859">
    <property type="entry name" value="Abhydrolase_3"/>
    <property type="match status" value="1"/>
</dbReference>
<evidence type="ECO:0000259" key="2">
    <source>
        <dbReference type="Pfam" id="PF07859"/>
    </source>
</evidence>
<dbReference type="OrthoDB" id="408631at2759"/>
<dbReference type="EMBL" id="JACAZH010000016">
    <property type="protein sequence ID" value="KAF7349326.1"/>
    <property type="molecule type" value="Genomic_DNA"/>
</dbReference>
<evidence type="ECO:0000313" key="4">
    <source>
        <dbReference type="Proteomes" id="UP000623467"/>
    </source>
</evidence>
<organism evidence="3 4">
    <name type="scientific">Mycena sanguinolenta</name>
    <dbReference type="NCBI Taxonomy" id="230812"/>
    <lineage>
        <taxon>Eukaryota</taxon>
        <taxon>Fungi</taxon>
        <taxon>Dikarya</taxon>
        <taxon>Basidiomycota</taxon>
        <taxon>Agaricomycotina</taxon>
        <taxon>Agaricomycetes</taxon>
        <taxon>Agaricomycetidae</taxon>
        <taxon>Agaricales</taxon>
        <taxon>Marasmiineae</taxon>
        <taxon>Mycenaceae</taxon>
        <taxon>Mycena</taxon>
    </lineage>
</organism>
<dbReference type="InterPro" id="IPR050300">
    <property type="entry name" value="GDXG_lipolytic_enzyme"/>
</dbReference>